<dbReference type="AlphaFoldDB" id="I5BZ02"/>
<dbReference type="Pfam" id="PF14054">
    <property type="entry name" value="DUF4249"/>
    <property type="match status" value="1"/>
</dbReference>
<evidence type="ECO:0000313" key="1">
    <source>
        <dbReference type="EMBL" id="EIM74804.1"/>
    </source>
</evidence>
<accession>I5BZ02</accession>
<reference evidence="1 2" key="1">
    <citation type="submission" date="2012-05" db="EMBL/GenBank/DDBJ databases">
        <title>Genome sequence of Nitritalea halalkaliphila LW7.</title>
        <authorList>
            <person name="Jangir P.K."/>
            <person name="Singh A."/>
            <person name="Shivaji S."/>
            <person name="Sharma R."/>
        </authorList>
    </citation>
    <scope>NUCLEOTIDE SEQUENCE [LARGE SCALE GENOMIC DNA]</scope>
    <source>
        <strain evidence="1 2">LW7</strain>
    </source>
</reference>
<comment type="caution">
    <text evidence="1">The sequence shown here is derived from an EMBL/GenBank/DDBJ whole genome shotgun (WGS) entry which is preliminary data.</text>
</comment>
<evidence type="ECO:0000313" key="2">
    <source>
        <dbReference type="Proteomes" id="UP000005551"/>
    </source>
</evidence>
<proteinExistence type="predicted"/>
<name>I5BZ02_9BACT</name>
<dbReference type="Proteomes" id="UP000005551">
    <property type="component" value="Unassembled WGS sequence"/>
</dbReference>
<dbReference type="STRING" id="1189621.A3SI_15286"/>
<dbReference type="InterPro" id="IPR025345">
    <property type="entry name" value="DUF4249"/>
</dbReference>
<gene>
    <name evidence="1" type="ORF">A3SI_15286</name>
</gene>
<sequence length="290" mass="32230">MVQATVAIRSSDGTFTLLTEVAQGLYETPETFRTEVGKSYTLIIETSDGNMYTSLPEHVEAVPELRSVSYSARRVPTQDRLQDAVGVALRAHFDDPAAARNFYYWRLSDITHVVLANPELFTLPPDHPTDPRGPAPKDCCSICYLDETPRIQPFRVSADTDFNGLSTSREIAFIADNGLRFRDTYRARVQQISISASAHRFLTLVEQQLNTTGSVFDQPPAMIRGNMVSLTDPNELVLGYFIAGAESSRHVYVQAAHLTERATPALITDDCRVIPNTNTERPADWSPPPL</sequence>
<keyword evidence="2" id="KW-1185">Reference proteome</keyword>
<dbReference type="RefSeq" id="WP_009056390.1">
    <property type="nucleotide sequence ID" value="NZ_AJYA01000039.1"/>
</dbReference>
<organism evidence="1 2">
    <name type="scientific">Nitritalea halalkaliphila LW7</name>
    <dbReference type="NCBI Taxonomy" id="1189621"/>
    <lineage>
        <taxon>Bacteria</taxon>
        <taxon>Pseudomonadati</taxon>
        <taxon>Bacteroidota</taxon>
        <taxon>Cytophagia</taxon>
        <taxon>Cytophagales</taxon>
        <taxon>Cyclobacteriaceae</taxon>
        <taxon>Nitritalea</taxon>
    </lineage>
</organism>
<dbReference type="EMBL" id="AJYA01000039">
    <property type="protein sequence ID" value="EIM74804.1"/>
    <property type="molecule type" value="Genomic_DNA"/>
</dbReference>
<protein>
    <submittedName>
        <fullName evidence="1">Uncharacterized protein</fullName>
    </submittedName>
</protein>